<dbReference type="Gene3D" id="3.40.50.300">
    <property type="entry name" value="P-loop containing nucleotide triphosphate hydrolases"/>
    <property type="match status" value="1"/>
</dbReference>
<dbReference type="InterPro" id="IPR027417">
    <property type="entry name" value="P-loop_NTPase"/>
</dbReference>
<evidence type="ECO:0000256" key="2">
    <source>
        <dbReference type="ARBA" id="ARBA00022840"/>
    </source>
</evidence>
<dbReference type="AlphaFoldDB" id="A0A645GSN2"/>
<protein>
    <recommendedName>
        <fullName evidence="3">ABC transporter domain-containing protein</fullName>
    </recommendedName>
</protein>
<keyword evidence="1" id="KW-0547">Nucleotide-binding</keyword>
<dbReference type="Pfam" id="PF00005">
    <property type="entry name" value="ABC_tran"/>
    <property type="match status" value="1"/>
</dbReference>
<proteinExistence type="predicted"/>
<accession>A0A645GSN2</accession>
<evidence type="ECO:0000256" key="1">
    <source>
        <dbReference type="ARBA" id="ARBA00022741"/>
    </source>
</evidence>
<evidence type="ECO:0000259" key="3">
    <source>
        <dbReference type="Pfam" id="PF00005"/>
    </source>
</evidence>
<feature type="domain" description="ABC transporter" evidence="3">
    <location>
        <begin position="72"/>
        <end position="118"/>
    </location>
</feature>
<keyword evidence="2" id="KW-0067">ATP-binding</keyword>
<dbReference type="SUPFAM" id="SSF52540">
    <property type="entry name" value="P-loop containing nucleoside triphosphate hydrolases"/>
    <property type="match status" value="1"/>
</dbReference>
<comment type="caution">
    <text evidence="4">The sequence shown here is derived from an EMBL/GenBank/DDBJ whole genome shotgun (WGS) entry which is preliminary data.</text>
</comment>
<dbReference type="PANTHER" id="PTHR43790:SF4">
    <property type="entry name" value="GUANOSINE IMPORT ATP-BINDING PROTEIN NUPO"/>
    <property type="match status" value="1"/>
</dbReference>
<organism evidence="4">
    <name type="scientific">bioreactor metagenome</name>
    <dbReference type="NCBI Taxonomy" id="1076179"/>
    <lineage>
        <taxon>unclassified sequences</taxon>
        <taxon>metagenomes</taxon>
        <taxon>ecological metagenomes</taxon>
    </lineage>
</organism>
<gene>
    <name evidence="4" type="ORF">SDC9_177372</name>
</gene>
<dbReference type="GO" id="GO:0016887">
    <property type="term" value="F:ATP hydrolysis activity"/>
    <property type="evidence" value="ECO:0007669"/>
    <property type="project" value="InterPro"/>
</dbReference>
<dbReference type="InterPro" id="IPR050107">
    <property type="entry name" value="ABC_carbohydrate_import_ATPase"/>
</dbReference>
<name>A0A645GSN2_9ZZZZ</name>
<sequence>MLEISDRVTILRKGKSIDTVVTSQTSQAQLTELMVGRPVSLEIDRPETHSPKPILKVVDLTVPTPDGGVAIDDISFDIRTGEILGVAGVAGSGQKELCETIAGLLKPKKGAVLYKKENNTLLILNKVCLLKAMDIIALSIIIFNMRPATIKTEALLS</sequence>
<dbReference type="InterPro" id="IPR003439">
    <property type="entry name" value="ABC_transporter-like_ATP-bd"/>
</dbReference>
<evidence type="ECO:0000313" key="4">
    <source>
        <dbReference type="EMBL" id="MPN29917.1"/>
    </source>
</evidence>
<reference evidence="4" key="1">
    <citation type="submission" date="2019-08" db="EMBL/GenBank/DDBJ databases">
        <authorList>
            <person name="Kucharzyk K."/>
            <person name="Murdoch R.W."/>
            <person name="Higgins S."/>
            <person name="Loffler F."/>
        </authorList>
    </citation>
    <scope>NUCLEOTIDE SEQUENCE</scope>
</reference>
<dbReference type="EMBL" id="VSSQ01080824">
    <property type="protein sequence ID" value="MPN29917.1"/>
    <property type="molecule type" value="Genomic_DNA"/>
</dbReference>
<dbReference type="GO" id="GO:0005524">
    <property type="term" value="F:ATP binding"/>
    <property type="evidence" value="ECO:0007669"/>
    <property type="project" value="UniProtKB-KW"/>
</dbReference>
<dbReference type="PANTHER" id="PTHR43790">
    <property type="entry name" value="CARBOHYDRATE TRANSPORT ATP-BINDING PROTEIN MG119-RELATED"/>
    <property type="match status" value="1"/>
</dbReference>